<dbReference type="Proteomes" id="UP001162501">
    <property type="component" value="Chromosome 15"/>
</dbReference>
<protein>
    <submittedName>
        <fullName evidence="1">Uncharacterized protein</fullName>
    </submittedName>
</protein>
<organism evidence="1 2">
    <name type="scientific">Rangifer tarandus platyrhynchus</name>
    <name type="common">Svalbard reindeer</name>
    <dbReference type="NCBI Taxonomy" id="3082113"/>
    <lineage>
        <taxon>Eukaryota</taxon>
        <taxon>Metazoa</taxon>
        <taxon>Chordata</taxon>
        <taxon>Craniata</taxon>
        <taxon>Vertebrata</taxon>
        <taxon>Euteleostomi</taxon>
        <taxon>Mammalia</taxon>
        <taxon>Eutheria</taxon>
        <taxon>Laurasiatheria</taxon>
        <taxon>Artiodactyla</taxon>
        <taxon>Ruminantia</taxon>
        <taxon>Pecora</taxon>
        <taxon>Cervidae</taxon>
        <taxon>Odocoileinae</taxon>
        <taxon>Rangifer</taxon>
    </lineage>
</organism>
<name>A0ACB0E5W7_RANTA</name>
<proteinExistence type="predicted"/>
<gene>
    <name evidence="1" type="ORF">MRATA1EN3_LOCUS7076</name>
</gene>
<evidence type="ECO:0000313" key="1">
    <source>
        <dbReference type="EMBL" id="CAI9695863.1"/>
    </source>
</evidence>
<evidence type="ECO:0000313" key="2">
    <source>
        <dbReference type="Proteomes" id="UP001162501"/>
    </source>
</evidence>
<accession>A0ACB0E5W7</accession>
<sequence>MDKLVVCTVLPRGSHAPAPPPPRRMRGLGAASEWPGDSSESTRTAVVTAEQPQNGPAVTPGPLTLIPAAVVLASCRAVCVCLWGQREPVDGGCRDNTHVCVTHRSLTSSFSEPDLGLFIIRLMIGRRQLWKQSVTRVLMQRLKEEKEAKRARLDGRHDYLFGIVASCVDLNKTEVEDAILEGNQIERIDQLFAAGGLRHLMFYYQDVEAVETGQVGSPGGVNSVSGKMKKPKVFVTEGKDVALTGVCVFFIRTNPAKAITPENIHREVSFNMLDTADGGLLNSMRRLLSDIFIPALRATSHGWGELKGLPEASSLQQEFLGSLEGFVSILASAQESLKEKVNLQECDIFELKTLKEPIDFLTLANNPETMEKIEGCMKVWIKQTEQVLAENNQLRKEADDLGPRAELEYWKKRLSKFNYLLDQLKSPDVKAVLAVLAAAKSKLLKTWRETDIRITDAANEAKDNVKYLYTLEKCCDPLYSSDPISMIDAIPTLVNAIKMIYSISHYYNTSEKITSLFVKVTNQMISACKAYITNNGTASIWSQPQDVVVEKILSAIKLKQEYQHCFHKTKQKLKQDPSEKQFEFSEMYIFGKFETFHRRLAKIMDIFTTFKTYSVLQDSKIEGLENMITKYQGVVATIKKKEYNFLDQRKMEFEQDYEEFCKQINDLHKELQKFMDVTFEKIQNTNQALSMLKKFERLNIPNLGIDDKYQHILENYGADIDMISKLYTKQKNDPPLARDQPPIAGKILWARQLFHRIQQPMQLFQKHPSVLRTAEAKPVIRGYNRLAKVLLEFEVLYHRAWLQQTEEIHIGLEASLLVKAPGTGELFVNFDPQILTLFREIECMSQMGLQVSPFAAALFQKRDTYKKNFSNMKMMLAEYQRVKSKMPPIIEQLMVPHLAKVDEALQPGLAALTWTSLNIEVFLKNAFAKIRDLELLLNRVNDLIEFRVDAILEEMSSTPLCQLPGEEPVPCEEFLQMTKDLCVNGAQILHFKSSLVEEAVNELINILLDVELPSKEEREKVFNVNSDDWKNESSAKREEENSDALTSSLNAGAGLLPLMTVSRKKKEIEVLEEGARELLSHFNHQNMDALLKVTRNTLEAIRRRIQFCNMTSFWDSNSASKVKQNGLPIFRASVTLTIPNISMAPALEDIQQTLNKAVECIVTVSKGVRQWSGEPVSKKKMQERKPTALQHNEDSDSDTEMGENEPQDTLEIASVNLPIPVQTRNYYKNVSDNKEIAKLVSVLSTIISSTKKEVITSMDCFKRYDHIWQKEKEETIMTFIIKNPSLSEFESQILYFQKLEQEINAEPEYICVGAIALYTADLKFTLTAETKAWMVVIGRHCNQKYRREMENIFTLVEEFNKKLNRPIKDLDDIRIAMAALKEIREQQIPIDFQVGPVEESYTLLNKYGLLIAKEEMDKVDTLRYSWEKLLARASEVQNELVSLQPGFRKELIGTVEVFLQDCHQFYQDYDVNGPMASGLKPQEASDRLIMFQNQFDNIYRKYITYTGGEELFGLPVTQYPKLLEIKKQLNLLQKIYTLYNSVIDTVNSYHDILWSEVNIEKINSELLEFQNRCRKLPRALKDWQAFLDLKKTIDDFSECCPLLERMASKAMMERHWERITTVTGHRLDVGNETFKLRNIMEAPLLRYKEEIEDICISAVKERDIEQKLKQLINEWDNKTFTFGSFKTRGELLLRGDSTSEIIANMEDSLMLLGSLLSNRYNMPFKAQIQKWVQQLSNSADIIENWMLVQNLWIYLEAVFVGGDIVKQLPKEAKRFSNIDKSWVKIMTRAHEMPSVVQCCVGDETMGQLLPHLLDQLEICQKSLTGYLEKKRLCFPRFFFVSDPALLEILGQASDPHTIQAHLLNVFDNIKTVKFHEKIYDRILSISSREGETVELHKPVMAEGNVEVWLNSLLEESQASLHLVIRQAAANIQETGFQLIEFLSSFPAQVGLLGIQMIWTRDSEEALRNAKFDKKIMQKTNQSFLELLNTLIDMTTKDLSSVERVKYETLITIHVHQRDIFDDLCHMHIKSPSDFEWLKQCRFYFNEDSDKMMVHITDVPFIYQNEFLGCTDRLVITPLTDRCYITLAQALGMSMGGAPAGPAGTGKTETTKDMGRCLGKYVVVFNCSDQMDFRGLGRIFKGLAQSGSWGCFDEFNRIDLPVLSVAAQQISIILTCKKERKKSFIFTDGDNVTMNPEFGLFLTMNPGYAGRQELPENLKINFRSVAMMVPDRQIIIRVKLASCGFIDNIVLARKFFTLYKLCEEQLSKQVHYDFGLRNILSVLRTLGAAKRASPTDTESTIVMRVLRDMNLSKLIDEDEPLFLSLIEDLFPNILLDKAGYPELETAISRQVEEAGLINHPPWKLKVIQLFETQRVRHGMMTLGPSGAGKTTCIHTLMKALTDCGKPHREMRMNPKAITAPQMFGRLDVATNDWTDGIFSTLWRKTLRAKKGEHIWIVLDGPVDAIWIENLNSVLDDNKTLTLANGDRIPMAPNCKIVFEPHNIDNASPATVSRNGMVFMSSSILAWSPILEGFLKKRSPQEAEILRQLYTKSFPDLYRFSIQNLEHQMEMLEAFVVLQSLNMLQGLIPPKEQGGEVTAEHLERLYIFSLMWSVGAVLEPDGRLRMEHWLRSREMLALDLPPLAGPDDSMFDYYVGSDGKWMHWNTCTEEYVYPSDITPEYGSILVPNVDNVRTNFLIKTIAKQGKAVLLIGEQGTAKTVIIKGFMSKYDPESHVIKSLNFSSATTPLMFQRTVESYVDKRMGTTYGPPAGKKMTVFIDDVNMPIINEWGDQVTNEIVRQLLEQNGFYNLEKPGEFTSIVDIQFLAAMIHPGGGRNDIPQRLKRQFSIFNCTLPSDVSVDKIFGVIGVGYYCTQRGFSEEVRDWVAKLVPLTRRLWQMTKIKMLPTPAKFHYVFNLRDLSRIWQGMLNTTPEVIKEPDELLRLWKHECKRVIADRFTASDDVTWFDRTLVSLVEEEFGEEKKLLVDCGIETYFVDFLRDAPEATGETSEEADAEMPKIYEPVESFDHLKDRLNMFLQLYNESIRGAGMDLVFFADAMVHLVKISRVIRTPRGNALLVGVGGSGKQSLTRLASFIAGYTSFQITLTRSYNTSNLMEDLKTLYRTAGQQGKGITFIFTDNEIKDESFLEYMNNVLSSGEVSNLFARDETDEINSDLISVMKKECPRCPPTNENLYGFFMSRVRQNLHIVLCFSPVGEKFRNRALKFPALISGCTIDWFSRWPKDALVAVSEHFLSACDTDCSLETKKAVVECMGSFQDGVAEKCVDYFQRLRRPTHVTPKSYLSFIQGYKSIYGEKRVEVQTLATRMNTGLEKLKEASESVAALSKELEVKEKELQVANDKADTVLKEVTMKAQAAEKVKAEVQKVKDKAQAIVDSISKDKATAEEKLEAAKPALEEAEAALQTIKPSDIATVRTLGRPPHLIMRIMDCVLLLFQRKVNAVKIDLEKSCTIPSWQESLKLMTAGNFLQNLQQFPKDTINEEVIEFLNPYFEMADYNIETAKRVCGNVAGLCSWTKAMASFFSINREVLPLKANLVVQENRYVMAMQDLQKAQAELDDKQAELDVVQAEYEQAMTEKQTLLEDAERCRHKMQAASALIGGLAGEKERWTEQSKEFAAQTKRLVGDVLLATAFLSYSGPFNQEFRNLLLNDWQKEMKAREIPFGDNLNLNEMLIDAPTISEWNLQGLPNDDLSIQNGIIVTKASRYPLLIDPQTQGKIWIKNKENQNELQITSLNHKYFRNHLEDSLSLGRPLLIEDVGEELDPALDNVLERNFIKTGSTFKVKVGDKEIDVMDGFRLYITTKLPNPAYTPEISARTSIIDFTVTMKGLEDQLLGRVILTEKQELEKERTHLMEDVTANKRKMKELEDNLLYRLTSTQGSLVEDESLILVLSKTKKTAEEVTQKLEISAETEIQINSAREEYRPVATRGSILYFLITEMRLVNEMYQTSLRQFLGLFDLSLARSVKSPITSKRIANIIEHMTYEIFKYTARGLYEEHKFLFTLLLTLKIDIQRNRVKHEEFLTLIKGGASLDLKACPPKPSKWILDMTWLNLVELSKLRQFSDILDQISRNEKMWKIWFDKENPEEEALPNAYDKSLDCFRRLLLIRSWCPDRTIAQARKYIMDSMGEKYAEGIILDLERTWEESDPRTPLICLLSMGSDPTDSIIALGKRLKIETRYVSMGQGQEIHARKLLQQTMANGGWALLQNCHLGLDFMDELMDIIIETELVHDSFRLWMTTEVHKQFPITLLQMSIKFANEPPQGLRAGLKRTYGGVSQDLLDVSAMAQWKPMLYAVAFLHSTVQERRKFGPLGWNIPYEFNQADFNATVQFVQNHLDDMDLKKGVSWTTVRYMIGEIQYGGRVTDDYDKRLLNTLAKVWFSENMFGPDFSFYQGYNIPKCNTVDNYLQYIQSLPTYDSPEVFGLHPNADITYQSKLAKDVLDTILGIQPKDSSGGGDETREAVVARLADDMLEKLPPDYGPFEVKERLQKMGPFQPMNIFLRQEIDRMQRVLTLVRSTLTELKLAIDGTIIMSENLRDALNCMFDARIPARWKKASWVSSTLGFWFTELIERNCQFTSWVFNDRPHCFWMTGFFNPQGFLTAMRQEITRANKGWALDNMVLCNEVTKWMKDDISAPPTEGVYVYGLYLEGAGWDRRNMKLIESKPKVLFELMPVIRIYAENNAVRGPRLYSCPIYKKPVRTDLNYIAAVDLRTAQAPEHWVLRGVALLCDVK</sequence>
<dbReference type="EMBL" id="OX596099">
    <property type="protein sequence ID" value="CAI9695863.1"/>
    <property type="molecule type" value="Genomic_DNA"/>
</dbReference>
<reference evidence="1" key="1">
    <citation type="submission" date="2023-05" db="EMBL/GenBank/DDBJ databases">
        <authorList>
            <consortium name="ELIXIR-Norway"/>
        </authorList>
    </citation>
    <scope>NUCLEOTIDE SEQUENCE</scope>
</reference>